<feature type="transmembrane region" description="Helical" evidence="5">
    <location>
        <begin position="266"/>
        <end position="289"/>
    </location>
</feature>
<evidence type="ECO:0000256" key="1">
    <source>
        <dbReference type="ARBA" id="ARBA00004141"/>
    </source>
</evidence>
<reference evidence="7" key="1">
    <citation type="submission" date="2020-10" db="EMBL/GenBank/DDBJ databases">
        <title>Fervidococcus fontis strain 3639Fd - the first crenarchaeon capable of growth on lipids.</title>
        <authorList>
            <person name="Kochetkova T.V."/>
            <person name="Elcheninov A.G."/>
            <person name="Toschakov S.V."/>
            <person name="Kublanov I.V."/>
        </authorList>
    </citation>
    <scope>NUCLEOTIDE SEQUENCE</scope>
    <source>
        <strain evidence="7">3639Fd</strain>
    </source>
</reference>
<dbReference type="AlphaFoldDB" id="A0A843AA70"/>
<evidence type="ECO:0000256" key="5">
    <source>
        <dbReference type="SAM" id="Phobius"/>
    </source>
</evidence>
<evidence type="ECO:0000256" key="3">
    <source>
        <dbReference type="ARBA" id="ARBA00022989"/>
    </source>
</evidence>
<feature type="transmembrane region" description="Helical" evidence="5">
    <location>
        <begin position="326"/>
        <end position="352"/>
    </location>
</feature>
<feature type="transmembrane region" description="Helical" evidence="5">
    <location>
        <begin position="6"/>
        <end position="27"/>
    </location>
</feature>
<feature type="transmembrane region" description="Helical" evidence="5">
    <location>
        <begin position="200"/>
        <end position="225"/>
    </location>
</feature>
<keyword evidence="3 5" id="KW-1133">Transmembrane helix</keyword>
<evidence type="ECO:0000313" key="8">
    <source>
        <dbReference type="Proteomes" id="UP000652307"/>
    </source>
</evidence>
<evidence type="ECO:0000313" key="7">
    <source>
        <dbReference type="EMBL" id="MBE9390722.1"/>
    </source>
</evidence>
<evidence type="ECO:0000256" key="2">
    <source>
        <dbReference type="ARBA" id="ARBA00022692"/>
    </source>
</evidence>
<dbReference type="EMBL" id="JADEZV010000001">
    <property type="protein sequence ID" value="MBE9390722.1"/>
    <property type="molecule type" value="Genomic_DNA"/>
</dbReference>
<organism evidence="7 8">
    <name type="scientific">Fervidicoccus fontis</name>
    <dbReference type="NCBI Taxonomy" id="683846"/>
    <lineage>
        <taxon>Archaea</taxon>
        <taxon>Thermoproteota</taxon>
        <taxon>Thermoprotei</taxon>
        <taxon>Fervidicoccales</taxon>
        <taxon>Fervidicoccaceae</taxon>
        <taxon>Fervidicoccus</taxon>
    </lineage>
</organism>
<comment type="subcellular location">
    <subcellularLocation>
        <location evidence="1">Membrane</location>
        <topology evidence="1">Multi-pass membrane protein</topology>
    </subcellularLocation>
</comment>
<dbReference type="Pfam" id="PF00361">
    <property type="entry name" value="Proton_antipo_M"/>
    <property type="match status" value="1"/>
</dbReference>
<feature type="transmembrane region" description="Helical" evidence="5">
    <location>
        <begin position="296"/>
        <end position="320"/>
    </location>
</feature>
<feature type="transmembrane region" description="Helical" evidence="5">
    <location>
        <begin position="237"/>
        <end position="260"/>
    </location>
</feature>
<feature type="transmembrane region" description="Helical" evidence="5">
    <location>
        <begin position="373"/>
        <end position="395"/>
    </location>
</feature>
<evidence type="ECO:0000259" key="6">
    <source>
        <dbReference type="Pfam" id="PF00361"/>
    </source>
</evidence>
<feature type="transmembrane region" description="Helical" evidence="5">
    <location>
        <begin position="452"/>
        <end position="477"/>
    </location>
</feature>
<feature type="transmembrane region" description="Helical" evidence="5">
    <location>
        <begin position="407"/>
        <end position="431"/>
    </location>
</feature>
<keyword evidence="2 5" id="KW-0812">Transmembrane</keyword>
<dbReference type="RefSeq" id="WP_193803318.1">
    <property type="nucleotide sequence ID" value="NZ_JADEZV010000001.1"/>
</dbReference>
<feature type="transmembrane region" description="Helical" evidence="5">
    <location>
        <begin position="160"/>
        <end position="180"/>
    </location>
</feature>
<sequence length="480" mass="52063">MLSSESLFLITIAIGFIGALSPLILSYSYKEKSYFGVLTALSSAYLFVQIILLSMLAFKVINVGYSLILGGKILLDGFAAIPSVFIAFIALVVLLAYASMADDLERYSIFTSVLFLGELGSILISESSSISMFLSSWILIVISSYIAIASEKSKLSSDAALKYSLMGVVSTAFIVLWLGSGIYFGGDEIYGGVYPLTSKLAMIAIVMLTAGIGFKLGIFPFQWWMVDVYSFADGKSVSLITGVIKVGVIFAFTRMLYYTFYLSPSSVALLMISILSILTMTFGNFAAFTSKVFPRILAYSSIAQIGYIMVGMVGLLNGAITGNQTLVLFSSAAIAVQGLSYALSKSLSFLVSGRYGSMVELSQLKGLYRRDPVVAFSIIVAMLNLLGLPPLLGFWGKVYLFQAGLTYSIWLVVIAIINSGISSFYYGRIIAEIFSSSEQQGEDMKLKAMRTYVIVLAILLIVLGLGLIQAMFSYMGIHYL</sequence>
<proteinExistence type="predicted"/>
<comment type="caution">
    <text evidence="7">The sequence shown here is derived from an EMBL/GenBank/DDBJ whole genome shotgun (WGS) entry which is preliminary data.</text>
</comment>
<dbReference type="PANTHER" id="PTHR22773">
    <property type="entry name" value="NADH DEHYDROGENASE"/>
    <property type="match status" value="1"/>
</dbReference>
<name>A0A843AA70_9CREN</name>
<dbReference type="GO" id="GO:0016020">
    <property type="term" value="C:membrane"/>
    <property type="evidence" value="ECO:0007669"/>
    <property type="project" value="UniProtKB-SubCell"/>
</dbReference>
<feature type="transmembrane region" description="Helical" evidence="5">
    <location>
        <begin position="130"/>
        <end position="148"/>
    </location>
</feature>
<feature type="domain" description="NADH:quinone oxidoreductase/Mrp antiporter transmembrane" evidence="6">
    <location>
        <begin position="130"/>
        <end position="421"/>
    </location>
</feature>
<accession>A0A843AA70</accession>
<dbReference type="Proteomes" id="UP000652307">
    <property type="component" value="Unassembled WGS sequence"/>
</dbReference>
<feature type="transmembrane region" description="Helical" evidence="5">
    <location>
        <begin position="34"/>
        <end position="58"/>
    </location>
</feature>
<protein>
    <recommendedName>
        <fullName evidence="6">NADH:quinone oxidoreductase/Mrp antiporter transmembrane domain-containing protein</fullName>
    </recommendedName>
</protein>
<feature type="transmembrane region" description="Helical" evidence="5">
    <location>
        <begin position="107"/>
        <end position="124"/>
    </location>
</feature>
<evidence type="ECO:0000256" key="4">
    <source>
        <dbReference type="ARBA" id="ARBA00023136"/>
    </source>
</evidence>
<keyword evidence="4 5" id="KW-0472">Membrane</keyword>
<dbReference type="InterPro" id="IPR001750">
    <property type="entry name" value="ND/Mrp_TM"/>
</dbReference>
<feature type="transmembrane region" description="Helical" evidence="5">
    <location>
        <begin position="78"/>
        <end position="100"/>
    </location>
</feature>
<gene>
    <name evidence="7" type="ORF">IOK49_01300</name>
</gene>